<dbReference type="AlphaFoldDB" id="A0A6M7U449"/>
<gene>
    <name evidence="1" type="ORF">A8145_05375</name>
</gene>
<name>A0A6M7U449_RHILI</name>
<protein>
    <submittedName>
        <fullName evidence="1">Uncharacterized protein</fullName>
    </submittedName>
</protein>
<comment type="caution">
    <text evidence="1">The sequence shown here is derived from an EMBL/GenBank/DDBJ whole genome shotgun (WGS) entry which is preliminary data.</text>
</comment>
<proteinExistence type="predicted"/>
<evidence type="ECO:0000313" key="1">
    <source>
        <dbReference type="EMBL" id="OBQ72252.1"/>
    </source>
</evidence>
<dbReference type="Proteomes" id="UP000093737">
    <property type="component" value="Unassembled WGS sequence"/>
</dbReference>
<dbReference type="Pfam" id="PF19551">
    <property type="entry name" value="DUF6074"/>
    <property type="match status" value="1"/>
</dbReference>
<reference evidence="1 2" key="1">
    <citation type="submission" date="2016-05" db="EMBL/GenBank/DDBJ databases">
        <authorList>
            <person name="Ramsay J.P."/>
        </authorList>
    </citation>
    <scope>NUCLEOTIDE SEQUENCE [LARGE SCALE GENOMIC DNA]</scope>
    <source>
        <strain evidence="1 2">NZP2042</strain>
    </source>
</reference>
<dbReference type="RefSeq" id="WP_065004999.1">
    <property type="nucleotide sequence ID" value="NZ_CP033334.1"/>
</dbReference>
<dbReference type="InterPro" id="IPR045720">
    <property type="entry name" value="DUF6074"/>
</dbReference>
<dbReference type="EMBL" id="LYTK01000001">
    <property type="protein sequence ID" value="OBQ72252.1"/>
    <property type="molecule type" value="Genomic_DNA"/>
</dbReference>
<accession>A0A6M7U449</accession>
<sequence length="101" mass="11200">MQLDLFTDMKPAEVKSDGTVRAFPPARRAALVRSTAATIYAKSYQAGRAFWSKHVAQLKRELKAIGIDASGMAVEIDRYTIAVGREIDRLTYSRRRPDGAA</sequence>
<evidence type="ECO:0000313" key="2">
    <source>
        <dbReference type="Proteomes" id="UP000093737"/>
    </source>
</evidence>
<organism evidence="1 2">
    <name type="scientific">Rhizobium loti</name>
    <name type="common">Mesorhizobium loti</name>
    <dbReference type="NCBI Taxonomy" id="381"/>
    <lineage>
        <taxon>Bacteria</taxon>
        <taxon>Pseudomonadati</taxon>
        <taxon>Pseudomonadota</taxon>
        <taxon>Alphaproteobacteria</taxon>
        <taxon>Hyphomicrobiales</taxon>
        <taxon>Phyllobacteriaceae</taxon>
        <taxon>Mesorhizobium</taxon>
    </lineage>
</organism>